<dbReference type="Proteomes" id="UP001302126">
    <property type="component" value="Unassembled WGS sequence"/>
</dbReference>
<name>A0AAN6WT12_9PEZI</name>
<evidence type="ECO:0000313" key="2">
    <source>
        <dbReference type="Proteomes" id="UP001302126"/>
    </source>
</evidence>
<sequence length="224" mass="24971">MTCDTLSCLSRVNRAFHQLLTPLVYKTAWKEAITWAVSHDNLQVLHAALDDAKQPTDVLLQFDVKRLLQGDCHPLLKKLPHDPTSPLWLPPATYVGNFVAANVFLDAGATPFATRNYIHCLELVLGARYSTWSALLLDAGADVNKYKPESMPTAAHWVVNPDQWPRPIQEQALRLLIDHGLRFGLMPHSSHITDTALRDELRTFQSAGRTPVLPGSGQSRPRPS</sequence>
<evidence type="ECO:0000313" key="1">
    <source>
        <dbReference type="EMBL" id="KAK4187559.1"/>
    </source>
</evidence>
<protein>
    <recommendedName>
        <fullName evidence="3">Ankyrin repeat protein</fullName>
    </recommendedName>
</protein>
<dbReference type="AlphaFoldDB" id="A0AAN6WT12"/>
<accession>A0AAN6WT12</accession>
<organism evidence="1 2">
    <name type="scientific">Podospora australis</name>
    <dbReference type="NCBI Taxonomy" id="1536484"/>
    <lineage>
        <taxon>Eukaryota</taxon>
        <taxon>Fungi</taxon>
        <taxon>Dikarya</taxon>
        <taxon>Ascomycota</taxon>
        <taxon>Pezizomycotina</taxon>
        <taxon>Sordariomycetes</taxon>
        <taxon>Sordariomycetidae</taxon>
        <taxon>Sordariales</taxon>
        <taxon>Podosporaceae</taxon>
        <taxon>Podospora</taxon>
    </lineage>
</organism>
<dbReference type="Gene3D" id="1.25.40.20">
    <property type="entry name" value="Ankyrin repeat-containing domain"/>
    <property type="match status" value="1"/>
</dbReference>
<gene>
    <name evidence="1" type="ORF">QBC35DRAFT_452219</name>
</gene>
<dbReference type="InterPro" id="IPR036770">
    <property type="entry name" value="Ankyrin_rpt-contain_sf"/>
</dbReference>
<reference evidence="1" key="2">
    <citation type="submission" date="2023-05" db="EMBL/GenBank/DDBJ databases">
        <authorList>
            <consortium name="Lawrence Berkeley National Laboratory"/>
            <person name="Steindorff A."/>
            <person name="Hensen N."/>
            <person name="Bonometti L."/>
            <person name="Westerberg I."/>
            <person name="Brannstrom I.O."/>
            <person name="Guillou S."/>
            <person name="Cros-Aarteil S."/>
            <person name="Calhoun S."/>
            <person name="Haridas S."/>
            <person name="Kuo A."/>
            <person name="Mondo S."/>
            <person name="Pangilinan J."/>
            <person name="Riley R."/>
            <person name="Labutti K."/>
            <person name="Andreopoulos B."/>
            <person name="Lipzen A."/>
            <person name="Chen C."/>
            <person name="Yanf M."/>
            <person name="Daum C."/>
            <person name="Ng V."/>
            <person name="Clum A."/>
            <person name="Ohm R."/>
            <person name="Martin F."/>
            <person name="Silar P."/>
            <person name="Natvig D."/>
            <person name="Lalanne C."/>
            <person name="Gautier V."/>
            <person name="Ament-Velasquez S.L."/>
            <person name="Kruys A."/>
            <person name="Hutchinson M.I."/>
            <person name="Powell A.J."/>
            <person name="Barry K."/>
            <person name="Miller A.N."/>
            <person name="Grigoriev I.V."/>
            <person name="Debuchy R."/>
            <person name="Gladieux P."/>
            <person name="Thoren M.H."/>
            <person name="Johannesson H."/>
        </authorList>
    </citation>
    <scope>NUCLEOTIDE SEQUENCE</scope>
    <source>
        <strain evidence="1">PSN309</strain>
    </source>
</reference>
<comment type="caution">
    <text evidence="1">The sequence shown here is derived from an EMBL/GenBank/DDBJ whole genome shotgun (WGS) entry which is preliminary data.</text>
</comment>
<dbReference type="EMBL" id="MU864401">
    <property type="protein sequence ID" value="KAK4187559.1"/>
    <property type="molecule type" value="Genomic_DNA"/>
</dbReference>
<keyword evidence="2" id="KW-1185">Reference proteome</keyword>
<evidence type="ECO:0008006" key="3">
    <source>
        <dbReference type="Google" id="ProtNLM"/>
    </source>
</evidence>
<reference evidence="1" key="1">
    <citation type="journal article" date="2023" name="Mol. Phylogenet. Evol.">
        <title>Genome-scale phylogeny and comparative genomics of the fungal order Sordariales.</title>
        <authorList>
            <person name="Hensen N."/>
            <person name="Bonometti L."/>
            <person name="Westerberg I."/>
            <person name="Brannstrom I.O."/>
            <person name="Guillou S."/>
            <person name="Cros-Aarteil S."/>
            <person name="Calhoun S."/>
            <person name="Haridas S."/>
            <person name="Kuo A."/>
            <person name="Mondo S."/>
            <person name="Pangilinan J."/>
            <person name="Riley R."/>
            <person name="LaButti K."/>
            <person name="Andreopoulos B."/>
            <person name="Lipzen A."/>
            <person name="Chen C."/>
            <person name="Yan M."/>
            <person name="Daum C."/>
            <person name="Ng V."/>
            <person name="Clum A."/>
            <person name="Steindorff A."/>
            <person name="Ohm R.A."/>
            <person name="Martin F."/>
            <person name="Silar P."/>
            <person name="Natvig D.O."/>
            <person name="Lalanne C."/>
            <person name="Gautier V."/>
            <person name="Ament-Velasquez S.L."/>
            <person name="Kruys A."/>
            <person name="Hutchinson M.I."/>
            <person name="Powell A.J."/>
            <person name="Barry K."/>
            <person name="Miller A.N."/>
            <person name="Grigoriev I.V."/>
            <person name="Debuchy R."/>
            <person name="Gladieux P."/>
            <person name="Hiltunen Thoren M."/>
            <person name="Johannesson H."/>
        </authorList>
    </citation>
    <scope>NUCLEOTIDE SEQUENCE</scope>
    <source>
        <strain evidence="1">PSN309</strain>
    </source>
</reference>
<proteinExistence type="predicted"/>